<evidence type="ECO:0000313" key="3">
    <source>
        <dbReference type="Proteomes" id="UP000605986"/>
    </source>
</evidence>
<name>A0A8H4NH96_9HYPO</name>
<proteinExistence type="predicted"/>
<dbReference type="AlphaFoldDB" id="A0A8H4NH96"/>
<sequence>MSRPESKKNPADKAVSKLCQRCLLLTFDTSRIIDAPPPQESPLGNRLFDIEGYGMIPLNFILEDELPGLPELEKSSTSGCRLCLFLKNVLLNQIEANLSGAAGSLQLVFSEFHPDLGTVRFASTRELWLPSHITGEIRIGEASRPITIWAEHETNGHYLEFPDPDQTSIESLDRIKTYIKICAQNHNGHHSECQYTGQISAPLRLLNIKDTETVRIEETDGENLQYAILSYCWGPAKSVFDSRTVMANLDGRMAGFPASSLPKTLQDSIILANHLGATHIWIDALCIVQDSGEWIYESQKMLRYYEMASFTLVPIDSSGAEQGFLQKRPGWVSNIIAWPNSFNHLRFYFPSYKKLRENGPATSSPWASRGWTFQERLLSSKLIFIGQDEVVFRCRAGYGRHTSKQPITIESLGSYFLPLSNSHVEQSNEWNNVDMILIKWYQLVGEYSTRSLTKQSDKLIALSGVATKIGQLLGSNEKYLDGFWASDLWHGLTWRRVTARNGSIWPTVKSEVFPTWSWCCMNQPLAWQDGTGSVSDARLVEIVEQGAGLNREIKMLVLESWVFPIQNLATNLPEDVSVEFTLDSTSELPAELFKRADVRVVLMTAYLDGHEESSWKKNLTTTPHDVYGLVVEPTGETYRGYRVYHRQGAVDVSPGFEFPPDLSEEQTGAGYEECPSIYKEMYLQKETIVLA</sequence>
<dbReference type="OrthoDB" id="5071163at2759"/>
<dbReference type="InterPro" id="IPR010730">
    <property type="entry name" value="HET"/>
</dbReference>
<dbReference type="PANTHER" id="PTHR33112:SF10">
    <property type="entry name" value="TOL"/>
    <property type="match status" value="1"/>
</dbReference>
<keyword evidence="3" id="KW-1185">Reference proteome</keyword>
<reference evidence="2" key="1">
    <citation type="submission" date="2020-01" db="EMBL/GenBank/DDBJ databases">
        <title>Identification and distribution of gene clusters putatively required for synthesis of sphingolipid metabolism inhibitors in phylogenetically diverse species of the filamentous fungus Fusarium.</title>
        <authorList>
            <person name="Kim H.-S."/>
            <person name="Busman M."/>
            <person name="Brown D.W."/>
            <person name="Divon H."/>
            <person name="Uhlig S."/>
            <person name="Proctor R.H."/>
        </authorList>
    </citation>
    <scope>NUCLEOTIDE SEQUENCE</scope>
    <source>
        <strain evidence="2">NRRL 53441</strain>
    </source>
</reference>
<dbReference type="Proteomes" id="UP000605986">
    <property type="component" value="Unassembled WGS sequence"/>
</dbReference>
<accession>A0A8H4NH96</accession>
<evidence type="ECO:0000259" key="1">
    <source>
        <dbReference type="Pfam" id="PF06985"/>
    </source>
</evidence>
<dbReference type="PANTHER" id="PTHR33112">
    <property type="entry name" value="DOMAIN PROTEIN, PUTATIVE-RELATED"/>
    <property type="match status" value="1"/>
</dbReference>
<organism evidence="2 3">
    <name type="scientific">Fusarium austroafricanum</name>
    <dbReference type="NCBI Taxonomy" id="2364996"/>
    <lineage>
        <taxon>Eukaryota</taxon>
        <taxon>Fungi</taxon>
        <taxon>Dikarya</taxon>
        <taxon>Ascomycota</taxon>
        <taxon>Pezizomycotina</taxon>
        <taxon>Sordariomycetes</taxon>
        <taxon>Hypocreomycetidae</taxon>
        <taxon>Hypocreales</taxon>
        <taxon>Nectriaceae</taxon>
        <taxon>Fusarium</taxon>
        <taxon>Fusarium concolor species complex</taxon>
    </lineage>
</organism>
<dbReference type="EMBL" id="JAADJG010000747">
    <property type="protein sequence ID" value="KAF4437819.1"/>
    <property type="molecule type" value="Genomic_DNA"/>
</dbReference>
<feature type="domain" description="Heterokaryon incompatibility" evidence="1">
    <location>
        <begin position="226"/>
        <end position="375"/>
    </location>
</feature>
<comment type="caution">
    <text evidence="2">The sequence shown here is derived from an EMBL/GenBank/DDBJ whole genome shotgun (WGS) entry which is preliminary data.</text>
</comment>
<evidence type="ECO:0000313" key="2">
    <source>
        <dbReference type="EMBL" id="KAF4437819.1"/>
    </source>
</evidence>
<dbReference type="Pfam" id="PF06985">
    <property type="entry name" value="HET"/>
    <property type="match status" value="1"/>
</dbReference>
<gene>
    <name evidence="2" type="ORF">F53441_12960</name>
</gene>
<protein>
    <submittedName>
        <fullName evidence="2">HET-domain-containing protein</fullName>
    </submittedName>
</protein>